<evidence type="ECO:0000256" key="15">
    <source>
        <dbReference type="ARBA" id="ARBA00023328"/>
    </source>
</evidence>
<dbReference type="EMBL" id="KV907505">
    <property type="protein sequence ID" value="OOF93131.1"/>
    <property type="molecule type" value="Genomic_DNA"/>
</dbReference>
<feature type="compositionally biased region" description="Basic and acidic residues" evidence="17">
    <location>
        <begin position="73"/>
        <end position="99"/>
    </location>
</feature>
<dbReference type="InterPro" id="IPR013958">
    <property type="entry name" value="DASH_Dad1"/>
</dbReference>
<evidence type="ECO:0000256" key="17">
    <source>
        <dbReference type="SAM" id="MobiDB-lite"/>
    </source>
</evidence>
<keyword evidence="13" id="KW-0539">Nucleus</keyword>
<keyword evidence="11" id="KW-0995">Kinetochore</keyword>
<keyword evidence="12" id="KW-0206">Cytoskeleton</keyword>
<keyword evidence="15" id="KW-0137">Centromere</keyword>
<keyword evidence="14" id="KW-0131">Cell cycle</keyword>
<feature type="region of interest" description="Disordered" evidence="17">
    <location>
        <begin position="70"/>
        <end position="106"/>
    </location>
</feature>
<name>A0A1R3RF71_ASPC5</name>
<dbReference type="AlphaFoldDB" id="A0A1R3RF71"/>
<dbReference type="GO" id="GO:0042729">
    <property type="term" value="C:DASH complex"/>
    <property type="evidence" value="ECO:0007669"/>
    <property type="project" value="InterPro"/>
</dbReference>
<dbReference type="GO" id="GO:0051301">
    <property type="term" value="P:cell division"/>
    <property type="evidence" value="ECO:0007669"/>
    <property type="project" value="UniProtKB-KW"/>
</dbReference>
<gene>
    <name evidence="18" type="ORF">ASPCADRAFT_132848</name>
</gene>
<evidence type="ECO:0000256" key="4">
    <source>
        <dbReference type="ARBA" id="ARBA00010146"/>
    </source>
</evidence>
<dbReference type="GO" id="GO:0044732">
    <property type="term" value="C:mitotic spindle pole body"/>
    <property type="evidence" value="ECO:0007669"/>
    <property type="project" value="TreeGrafter"/>
</dbReference>
<evidence type="ECO:0000256" key="7">
    <source>
        <dbReference type="ARBA" id="ARBA00022490"/>
    </source>
</evidence>
<dbReference type="Proteomes" id="UP000188318">
    <property type="component" value="Unassembled WGS sequence"/>
</dbReference>
<dbReference type="Pfam" id="PF08649">
    <property type="entry name" value="DASH_Dad1"/>
    <property type="match status" value="1"/>
</dbReference>
<evidence type="ECO:0000256" key="12">
    <source>
        <dbReference type="ARBA" id="ARBA00023212"/>
    </source>
</evidence>
<evidence type="ECO:0000256" key="14">
    <source>
        <dbReference type="ARBA" id="ARBA00023306"/>
    </source>
</evidence>
<evidence type="ECO:0000256" key="2">
    <source>
        <dbReference type="ARBA" id="ARBA00004186"/>
    </source>
</evidence>
<evidence type="ECO:0000256" key="1">
    <source>
        <dbReference type="ARBA" id="ARBA00004123"/>
    </source>
</evidence>
<keyword evidence="10" id="KW-0498">Mitosis</keyword>
<keyword evidence="6" id="KW-0158">Chromosome</keyword>
<evidence type="ECO:0000256" key="9">
    <source>
        <dbReference type="ARBA" id="ARBA00022701"/>
    </source>
</evidence>
<dbReference type="GO" id="GO:0072686">
    <property type="term" value="C:mitotic spindle"/>
    <property type="evidence" value="ECO:0007669"/>
    <property type="project" value="InterPro"/>
</dbReference>
<evidence type="ECO:0000256" key="8">
    <source>
        <dbReference type="ARBA" id="ARBA00022618"/>
    </source>
</evidence>
<sequence length="106" mass="11983">MSTTPAPKNRASSPTVFEQQRAELVREIAVGMEQVLQNINRLNRNLESIISVGNEFGSVEALWSQFENFMGRPGDETEAQERQKSGHQDVDHSQLHEQEMGDGEDR</sequence>
<dbReference type="PANTHER" id="PTHR28025">
    <property type="entry name" value="DASH COMPLEX SUBUNIT DAD1"/>
    <property type="match status" value="1"/>
</dbReference>
<evidence type="ECO:0000256" key="13">
    <source>
        <dbReference type="ARBA" id="ARBA00023242"/>
    </source>
</evidence>
<comment type="subcellular location">
    <subcellularLocation>
        <location evidence="3">Chromosome</location>
        <location evidence="3">Centromere</location>
        <location evidence="3">Kinetochore</location>
    </subcellularLocation>
    <subcellularLocation>
        <location evidence="2">Cytoplasm</location>
        <location evidence="2">Cytoskeleton</location>
        <location evidence="2">Spindle</location>
    </subcellularLocation>
    <subcellularLocation>
        <location evidence="1">Nucleus</location>
    </subcellularLocation>
</comment>
<organism evidence="18 19">
    <name type="scientific">Aspergillus carbonarius (strain ITEM 5010)</name>
    <dbReference type="NCBI Taxonomy" id="602072"/>
    <lineage>
        <taxon>Eukaryota</taxon>
        <taxon>Fungi</taxon>
        <taxon>Dikarya</taxon>
        <taxon>Ascomycota</taxon>
        <taxon>Pezizomycotina</taxon>
        <taxon>Eurotiomycetes</taxon>
        <taxon>Eurotiomycetidae</taxon>
        <taxon>Eurotiales</taxon>
        <taxon>Aspergillaceae</taxon>
        <taxon>Aspergillus</taxon>
        <taxon>Aspergillus subgen. Circumdati</taxon>
    </lineage>
</organism>
<comment type="similarity">
    <text evidence="4">Belongs to the DASH complex DAD1 family.</text>
</comment>
<keyword evidence="9" id="KW-0493">Microtubule</keyword>
<evidence type="ECO:0000256" key="11">
    <source>
        <dbReference type="ARBA" id="ARBA00022838"/>
    </source>
</evidence>
<reference evidence="19" key="1">
    <citation type="journal article" date="2017" name="Genome Biol.">
        <title>Comparative genomics reveals high biological diversity and specific adaptations in the industrially and medically important fungal genus Aspergillus.</title>
        <authorList>
            <person name="de Vries R.P."/>
            <person name="Riley R."/>
            <person name="Wiebenga A."/>
            <person name="Aguilar-Osorio G."/>
            <person name="Amillis S."/>
            <person name="Uchima C.A."/>
            <person name="Anderluh G."/>
            <person name="Asadollahi M."/>
            <person name="Askin M."/>
            <person name="Barry K."/>
            <person name="Battaglia E."/>
            <person name="Bayram O."/>
            <person name="Benocci T."/>
            <person name="Braus-Stromeyer S.A."/>
            <person name="Caldana C."/>
            <person name="Canovas D."/>
            <person name="Cerqueira G.C."/>
            <person name="Chen F."/>
            <person name="Chen W."/>
            <person name="Choi C."/>
            <person name="Clum A."/>
            <person name="Dos Santos R.A."/>
            <person name="Damasio A.R."/>
            <person name="Diallinas G."/>
            <person name="Emri T."/>
            <person name="Fekete E."/>
            <person name="Flipphi M."/>
            <person name="Freyberg S."/>
            <person name="Gallo A."/>
            <person name="Gournas C."/>
            <person name="Habgood R."/>
            <person name="Hainaut M."/>
            <person name="Harispe M.L."/>
            <person name="Henrissat B."/>
            <person name="Hilden K.S."/>
            <person name="Hope R."/>
            <person name="Hossain A."/>
            <person name="Karabika E."/>
            <person name="Karaffa L."/>
            <person name="Karanyi Z."/>
            <person name="Krasevec N."/>
            <person name="Kuo A."/>
            <person name="Kusch H."/>
            <person name="LaButti K."/>
            <person name="Lagendijk E.L."/>
            <person name="Lapidus A."/>
            <person name="Levasseur A."/>
            <person name="Lindquist E."/>
            <person name="Lipzen A."/>
            <person name="Logrieco A.F."/>
            <person name="MacCabe A."/>
            <person name="Maekelae M.R."/>
            <person name="Malavazi I."/>
            <person name="Melin P."/>
            <person name="Meyer V."/>
            <person name="Mielnichuk N."/>
            <person name="Miskei M."/>
            <person name="Molnar A.P."/>
            <person name="Mule G."/>
            <person name="Ngan C.Y."/>
            <person name="Orejas M."/>
            <person name="Orosz E."/>
            <person name="Ouedraogo J.P."/>
            <person name="Overkamp K.M."/>
            <person name="Park H.-S."/>
            <person name="Perrone G."/>
            <person name="Piumi F."/>
            <person name="Punt P.J."/>
            <person name="Ram A.F."/>
            <person name="Ramon A."/>
            <person name="Rauscher S."/>
            <person name="Record E."/>
            <person name="Riano-Pachon D.M."/>
            <person name="Robert V."/>
            <person name="Roehrig J."/>
            <person name="Ruller R."/>
            <person name="Salamov A."/>
            <person name="Salih N.S."/>
            <person name="Samson R.A."/>
            <person name="Sandor E."/>
            <person name="Sanguinetti M."/>
            <person name="Schuetze T."/>
            <person name="Sepcic K."/>
            <person name="Shelest E."/>
            <person name="Sherlock G."/>
            <person name="Sophianopoulou V."/>
            <person name="Squina F.M."/>
            <person name="Sun H."/>
            <person name="Susca A."/>
            <person name="Todd R.B."/>
            <person name="Tsang A."/>
            <person name="Unkles S.E."/>
            <person name="van de Wiele N."/>
            <person name="van Rossen-Uffink D."/>
            <person name="Oliveira J.V."/>
            <person name="Vesth T.C."/>
            <person name="Visser J."/>
            <person name="Yu J.-H."/>
            <person name="Zhou M."/>
            <person name="Andersen M.R."/>
            <person name="Archer D.B."/>
            <person name="Baker S.E."/>
            <person name="Benoit I."/>
            <person name="Brakhage A.A."/>
            <person name="Braus G.H."/>
            <person name="Fischer R."/>
            <person name="Frisvad J.C."/>
            <person name="Goldman G.H."/>
            <person name="Houbraken J."/>
            <person name="Oakley B."/>
            <person name="Pocsi I."/>
            <person name="Scazzocchio C."/>
            <person name="Seiboth B."/>
            <person name="vanKuyk P.A."/>
            <person name="Wortman J."/>
            <person name="Dyer P.S."/>
            <person name="Grigoriev I.V."/>
        </authorList>
    </citation>
    <scope>NUCLEOTIDE SEQUENCE [LARGE SCALE GENOMIC DNA]</scope>
    <source>
        <strain evidence="19">ITEM 5010</strain>
    </source>
</reference>
<evidence type="ECO:0000313" key="18">
    <source>
        <dbReference type="EMBL" id="OOF93131.1"/>
    </source>
</evidence>
<evidence type="ECO:0000256" key="6">
    <source>
        <dbReference type="ARBA" id="ARBA00022454"/>
    </source>
</evidence>
<keyword evidence="8" id="KW-0132">Cell division</keyword>
<evidence type="ECO:0000256" key="5">
    <source>
        <dbReference type="ARBA" id="ARBA00020261"/>
    </source>
</evidence>
<dbReference type="VEuPathDB" id="FungiDB:ASPCADRAFT_132848"/>
<protein>
    <recommendedName>
        <fullName evidence="5">DASH complex subunit DAD1</fullName>
    </recommendedName>
    <alternativeName>
        <fullName evidence="16">Outer kinetochore protein DAD1</fullName>
    </alternativeName>
</protein>
<keyword evidence="7" id="KW-0963">Cytoplasm</keyword>
<evidence type="ECO:0000256" key="3">
    <source>
        <dbReference type="ARBA" id="ARBA00004629"/>
    </source>
</evidence>
<dbReference type="GO" id="GO:0051010">
    <property type="term" value="F:microtubule plus-end binding"/>
    <property type="evidence" value="ECO:0007669"/>
    <property type="project" value="TreeGrafter"/>
</dbReference>
<dbReference type="PANTHER" id="PTHR28025:SF1">
    <property type="entry name" value="DASH COMPLEX SUBUNIT DAD1"/>
    <property type="match status" value="1"/>
</dbReference>
<dbReference type="GO" id="GO:0005876">
    <property type="term" value="C:spindle microtubule"/>
    <property type="evidence" value="ECO:0007669"/>
    <property type="project" value="TreeGrafter"/>
</dbReference>
<evidence type="ECO:0000256" key="16">
    <source>
        <dbReference type="ARBA" id="ARBA00030566"/>
    </source>
</evidence>
<evidence type="ECO:0000256" key="10">
    <source>
        <dbReference type="ARBA" id="ARBA00022776"/>
    </source>
</evidence>
<accession>A0A1R3RF71</accession>
<dbReference type="OMA" id="ENFMGSR"/>
<proteinExistence type="inferred from homology"/>
<keyword evidence="19" id="KW-1185">Reference proteome</keyword>
<evidence type="ECO:0000313" key="19">
    <source>
        <dbReference type="Proteomes" id="UP000188318"/>
    </source>
</evidence>